<protein>
    <submittedName>
        <fullName evidence="2">Uncharacterized protein</fullName>
    </submittedName>
</protein>
<evidence type="ECO:0000256" key="1">
    <source>
        <dbReference type="SAM" id="Phobius"/>
    </source>
</evidence>
<dbReference type="InterPro" id="IPR000408">
    <property type="entry name" value="Reg_chr_condens"/>
</dbReference>
<reference evidence="2" key="1">
    <citation type="journal article" date="2012" name="Nat. Biotechnol.">
        <title>Reference genome sequence of the model plant Setaria.</title>
        <authorList>
            <person name="Bennetzen J.L."/>
            <person name="Schmutz J."/>
            <person name="Wang H."/>
            <person name="Percifield R."/>
            <person name="Hawkins J."/>
            <person name="Pontaroli A.C."/>
            <person name="Estep M."/>
            <person name="Feng L."/>
            <person name="Vaughn J.N."/>
            <person name="Grimwood J."/>
            <person name="Jenkins J."/>
            <person name="Barry K."/>
            <person name="Lindquist E."/>
            <person name="Hellsten U."/>
            <person name="Deshpande S."/>
            <person name="Wang X."/>
            <person name="Wu X."/>
            <person name="Mitros T."/>
            <person name="Triplett J."/>
            <person name="Yang X."/>
            <person name="Ye C.Y."/>
            <person name="Mauro-Herrera M."/>
            <person name="Wang L."/>
            <person name="Li P."/>
            <person name="Sharma M."/>
            <person name="Sharma R."/>
            <person name="Ronald P.C."/>
            <person name="Panaud O."/>
            <person name="Kellogg E.A."/>
            <person name="Brutnell T.P."/>
            <person name="Doust A.N."/>
            <person name="Tuskan G.A."/>
            <person name="Rokhsar D."/>
            <person name="Devos K.M."/>
        </authorList>
    </citation>
    <scope>NUCLEOTIDE SEQUENCE [LARGE SCALE GENOMIC DNA]</scope>
    <source>
        <strain evidence="2">Yugu1</strain>
    </source>
</reference>
<dbReference type="OrthoDB" id="8068875at2759"/>
<proteinExistence type="predicted"/>
<name>A0A368QZX5_SETIT</name>
<dbReference type="EMBL" id="CM003532">
    <property type="protein sequence ID" value="RCV23499.1"/>
    <property type="molecule type" value="Genomic_DNA"/>
</dbReference>
<dbReference type="PROSITE" id="PS00626">
    <property type="entry name" value="RCC1_2"/>
    <property type="match status" value="1"/>
</dbReference>
<keyword evidence="1" id="KW-0812">Transmembrane</keyword>
<accession>A0A368QZX5</accession>
<evidence type="ECO:0000313" key="2">
    <source>
        <dbReference type="EMBL" id="RCV23499.1"/>
    </source>
</evidence>
<feature type="transmembrane region" description="Helical" evidence="1">
    <location>
        <begin position="68"/>
        <end position="88"/>
    </location>
</feature>
<reference evidence="2" key="2">
    <citation type="submission" date="2015-07" db="EMBL/GenBank/DDBJ databases">
        <authorList>
            <person name="Noorani M."/>
        </authorList>
    </citation>
    <scope>NUCLEOTIDE SEQUENCE</scope>
    <source>
        <strain evidence="2">Yugu1</strain>
    </source>
</reference>
<gene>
    <name evidence="2" type="ORF">SETIT_5G011200v2</name>
</gene>
<keyword evidence="1" id="KW-1133">Transmembrane helix</keyword>
<dbReference type="AlphaFoldDB" id="A0A368QZX5"/>
<keyword evidence="1" id="KW-0472">Membrane</keyword>
<organism evidence="2">
    <name type="scientific">Setaria italica</name>
    <name type="common">Foxtail millet</name>
    <name type="synonym">Panicum italicum</name>
    <dbReference type="NCBI Taxonomy" id="4555"/>
    <lineage>
        <taxon>Eukaryota</taxon>
        <taxon>Viridiplantae</taxon>
        <taxon>Streptophyta</taxon>
        <taxon>Embryophyta</taxon>
        <taxon>Tracheophyta</taxon>
        <taxon>Spermatophyta</taxon>
        <taxon>Magnoliopsida</taxon>
        <taxon>Liliopsida</taxon>
        <taxon>Poales</taxon>
        <taxon>Poaceae</taxon>
        <taxon>PACMAD clade</taxon>
        <taxon>Panicoideae</taxon>
        <taxon>Panicodae</taxon>
        <taxon>Paniceae</taxon>
        <taxon>Cenchrinae</taxon>
        <taxon>Setaria</taxon>
    </lineage>
</organism>
<feature type="transmembrane region" description="Helical" evidence="1">
    <location>
        <begin position="124"/>
        <end position="143"/>
    </location>
</feature>
<sequence length="186" mass="20184">MTESDVDKTQGWSDGGAGAQEVVGAREHAGACMLSTVPEKSIAWISGIDFSLVHVGFCITVRFDTNCLVFRASSLDTLVLATVVMIVVPRTAACGWRHTLTLSEKGRYFLLGRGSTRMLGSGEIFYRWFLSSALAPYLFLFAISPFQANNLIRLYHPEGICLGCCLQPDGSGCKKLNSSMSTPFAD</sequence>